<keyword evidence="2" id="KW-0732">Signal</keyword>
<evidence type="ECO:0000256" key="2">
    <source>
        <dbReference type="SAM" id="SignalP"/>
    </source>
</evidence>
<dbReference type="Gene3D" id="2.40.420.20">
    <property type="match status" value="1"/>
</dbReference>
<dbReference type="Pfam" id="PF25954">
    <property type="entry name" value="Beta-barrel_RND_2"/>
    <property type="match status" value="1"/>
</dbReference>
<comment type="caution">
    <text evidence="6">The sequence shown here is derived from an EMBL/GenBank/DDBJ whole genome shotgun (WGS) entry which is preliminary data.</text>
</comment>
<keyword evidence="7" id="KW-1185">Reference proteome</keyword>
<evidence type="ECO:0000313" key="6">
    <source>
        <dbReference type="EMBL" id="MDP4535684.1"/>
    </source>
</evidence>
<feature type="signal peptide" evidence="2">
    <location>
        <begin position="1"/>
        <end position="26"/>
    </location>
</feature>
<dbReference type="Pfam" id="PF25973">
    <property type="entry name" value="BSH_CzcB"/>
    <property type="match status" value="1"/>
</dbReference>
<feature type="domain" description="CzcB-like barrel-sandwich hybrid" evidence="4">
    <location>
        <begin position="59"/>
        <end position="195"/>
    </location>
</feature>
<dbReference type="InterPro" id="IPR006143">
    <property type="entry name" value="RND_pump_MFP"/>
</dbReference>
<sequence>MMGFRYSAVSWYLALFAMAVVGVAKADNAVVDVAMPQSKDLQQELRLTGTLNALQRSDLSARTEGLVAAVMVDAGDHVEAGQVLLQLDTALANHQLSQLQAMVTLMDAELIEAKRLFREAEKLTAQNLFPESELAIRSADLDKAQATLEQAVASMLQQKELVQRHTLIAPFSGVIARKQAEVGEWVNRGTTVLQLVALHPLRLDVQVPQEHFQAITSATRVRVRSDQAADSEVAGEIQAKVPVMDSANRSFLLRIQLPVEYPFLLPGASATAIIELPVTDRQVKVVSRDAILRHPDGSYSLFSVKDEVAYRRLVSLGRSNSQGVEVLSGLPDGEAVVVRGNELLRDGQSVQLRDQAR</sequence>
<dbReference type="Gene3D" id="2.40.30.170">
    <property type="match status" value="1"/>
</dbReference>
<dbReference type="Proteomes" id="UP001231616">
    <property type="component" value="Unassembled WGS sequence"/>
</dbReference>
<evidence type="ECO:0000259" key="3">
    <source>
        <dbReference type="Pfam" id="PF25954"/>
    </source>
</evidence>
<dbReference type="InterPro" id="IPR058792">
    <property type="entry name" value="Beta-barrel_RND_2"/>
</dbReference>
<gene>
    <name evidence="6" type="ORF">Q3O60_05755</name>
</gene>
<dbReference type="NCBIfam" id="TIGR01730">
    <property type="entry name" value="RND_mfp"/>
    <property type="match status" value="1"/>
</dbReference>
<dbReference type="EMBL" id="JAUZVZ010000006">
    <property type="protein sequence ID" value="MDP4535684.1"/>
    <property type="molecule type" value="Genomic_DNA"/>
</dbReference>
<evidence type="ECO:0000256" key="1">
    <source>
        <dbReference type="ARBA" id="ARBA00009477"/>
    </source>
</evidence>
<dbReference type="PANTHER" id="PTHR30469">
    <property type="entry name" value="MULTIDRUG RESISTANCE PROTEIN MDTA"/>
    <property type="match status" value="1"/>
</dbReference>
<dbReference type="PANTHER" id="PTHR30469:SF15">
    <property type="entry name" value="HLYD FAMILY OF SECRETION PROTEINS"/>
    <property type="match status" value="1"/>
</dbReference>
<dbReference type="InterPro" id="IPR058647">
    <property type="entry name" value="BSH_CzcB-like"/>
</dbReference>
<dbReference type="Gene3D" id="1.10.287.470">
    <property type="entry name" value="Helix hairpin bin"/>
    <property type="match status" value="1"/>
</dbReference>
<dbReference type="Pfam" id="PF25989">
    <property type="entry name" value="YknX_C"/>
    <property type="match status" value="1"/>
</dbReference>
<reference evidence="6 7" key="1">
    <citation type="submission" date="2023-08" db="EMBL/GenBank/DDBJ databases">
        <authorList>
            <person name="Joshi A."/>
            <person name="Thite S."/>
        </authorList>
    </citation>
    <scope>NUCLEOTIDE SEQUENCE [LARGE SCALE GENOMIC DNA]</scope>
    <source>
        <strain evidence="6 7">AC40</strain>
    </source>
</reference>
<dbReference type="InterPro" id="IPR058637">
    <property type="entry name" value="YknX-like_C"/>
</dbReference>
<evidence type="ECO:0000259" key="4">
    <source>
        <dbReference type="Pfam" id="PF25973"/>
    </source>
</evidence>
<feature type="domain" description="YknX-like C-terminal permuted SH3-like" evidence="5">
    <location>
        <begin position="286"/>
        <end position="351"/>
    </location>
</feature>
<comment type="similarity">
    <text evidence="1">Belongs to the membrane fusion protein (MFP) (TC 8.A.1) family.</text>
</comment>
<accession>A0ABT9GX97</accession>
<proteinExistence type="inferred from homology"/>
<protein>
    <submittedName>
        <fullName evidence="6">Efflux RND transporter periplasmic adaptor subunit</fullName>
    </submittedName>
</protein>
<evidence type="ECO:0000259" key="5">
    <source>
        <dbReference type="Pfam" id="PF25989"/>
    </source>
</evidence>
<feature type="chain" id="PRO_5046077501" evidence="2">
    <location>
        <begin position="27"/>
        <end position="357"/>
    </location>
</feature>
<organism evidence="6 7">
    <name type="scientific">Alkalimonas collagenimarina</name>
    <dbReference type="NCBI Taxonomy" id="400390"/>
    <lineage>
        <taxon>Bacteria</taxon>
        <taxon>Pseudomonadati</taxon>
        <taxon>Pseudomonadota</taxon>
        <taxon>Gammaproteobacteria</taxon>
        <taxon>Alkalimonas</taxon>
    </lineage>
</organism>
<dbReference type="RefSeq" id="WP_305892948.1">
    <property type="nucleotide sequence ID" value="NZ_JAUZVZ010000006.1"/>
</dbReference>
<evidence type="ECO:0000313" key="7">
    <source>
        <dbReference type="Proteomes" id="UP001231616"/>
    </source>
</evidence>
<name>A0ABT9GX97_9GAMM</name>
<dbReference type="SUPFAM" id="SSF111369">
    <property type="entry name" value="HlyD-like secretion proteins"/>
    <property type="match status" value="1"/>
</dbReference>
<feature type="domain" description="CusB-like beta-barrel" evidence="3">
    <location>
        <begin position="203"/>
        <end position="272"/>
    </location>
</feature>
<dbReference type="Gene3D" id="2.40.50.100">
    <property type="match status" value="1"/>
</dbReference>